<dbReference type="KEGG" id="trs:Terro_0295"/>
<dbReference type="HOGENOM" id="CLU_079080_0_0_0"/>
<dbReference type="Pfam" id="PF12543">
    <property type="entry name" value="DUF3738"/>
    <property type="match status" value="1"/>
</dbReference>
<reference evidence="2 3" key="1">
    <citation type="submission" date="2012-06" db="EMBL/GenBank/DDBJ databases">
        <title>Complete genome of Terriglobus roseus DSM 18391.</title>
        <authorList>
            <consortium name="US DOE Joint Genome Institute (JGI-PGF)"/>
            <person name="Lucas S."/>
            <person name="Copeland A."/>
            <person name="Lapidus A."/>
            <person name="Glavina del Rio T."/>
            <person name="Dalin E."/>
            <person name="Tice H."/>
            <person name="Bruce D."/>
            <person name="Goodwin L."/>
            <person name="Pitluck S."/>
            <person name="Peters L."/>
            <person name="Mikhailova N."/>
            <person name="Munk A.C.C."/>
            <person name="Kyrpides N."/>
            <person name="Mavromatis K."/>
            <person name="Ivanova N."/>
            <person name="Brettin T."/>
            <person name="Detter J.C."/>
            <person name="Han C."/>
            <person name="Larimer F."/>
            <person name="Land M."/>
            <person name="Hauser L."/>
            <person name="Markowitz V."/>
            <person name="Cheng J.-F."/>
            <person name="Hugenholtz P."/>
            <person name="Woyke T."/>
            <person name="Wu D."/>
            <person name="Brambilla E."/>
            <person name="Klenk H.-P."/>
            <person name="Eisen J.A."/>
        </authorList>
    </citation>
    <scope>NUCLEOTIDE SEQUENCE [LARGE SCALE GENOMIC DNA]</scope>
    <source>
        <strain evidence="3">DSM 18391 / NRRL B-41598 / KBS 63</strain>
    </source>
</reference>
<evidence type="ECO:0000313" key="3">
    <source>
        <dbReference type="Proteomes" id="UP000006056"/>
    </source>
</evidence>
<name>I3ZBM6_TERRK</name>
<evidence type="ECO:0008006" key="4">
    <source>
        <dbReference type="Google" id="ProtNLM"/>
    </source>
</evidence>
<feature type="signal peptide" evidence="1">
    <location>
        <begin position="1"/>
        <end position="27"/>
    </location>
</feature>
<dbReference type="NCBIfam" id="TIGR03435">
    <property type="entry name" value="Soli_TIGR03435"/>
    <property type="match status" value="1"/>
</dbReference>
<feature type="chain" id="PRO_5003683805" description="Soil-associated protein, TIGR03435 family" evidence="1">
    <location>
        <begin position="28"/>
        <end position="268"/>
    </location>
</feature>
<gene>
    <name evidence="2" type="ordered locus">Terro_0295</name>
</gene>
<protein>
    <recommendedName>
        <fullName evidence="4">Soil-associated protein, TIGR03435 family</fullName>
    </recommendedName>
</protein>
<dbReference type="AlphaFoldDB" id="I3ZBM6"/>
<dbReference type="STRING" id="926566.Terro_0295"/>
<accession>I3ZBM6</accession>
<proteinExistence type="predicted"/>
<keyword evidence="3" id="KW-1185">Reference proteome</keyword>
<evidence type="ECO:0000313" key="2">
    <source>
        <dbReference type="EMBL" id="AFL86644.1"/>
    </source>
</evidence>
<dbReference type="InterPro" id="IPR017801">
    <property type="entry name" value="DUF3738"/>
</dbReference>
<dbReference type="Proteomes" id="UP000006056">
    <property type="component" value="Chromosome"/>
</dbReference>
<keyword evidence="1" id="KW-0732">Signal</keyword>
<sequence>MHGLTKRYTLSLAALLALVALPSTSCSQTTVEPASRTNLYDSISVLRSDPATEGSGFRVRPNNNLEAVNTTLIDIIAFAYNVHPKRIVNAPAWAGQTLFDLKMHYRGGGSPDDAACKAMLKQALTERFGLVAHSGGESLPGYAIHVEPAGPKLAGSMAMPGSLPALAMPKPGTLTVHNATLADFATMLQRAVLDRPVVDETGIKGRWDFELSWAPAPSEYSGRYAKSAPVAGKDLAETMRRELGLRLDPVTAQPSDVVLDRIQIPTGT</sequence>
<dbReference type="RefSeq" id="WP_014784213.1">
    <property type="nucleotide sequence ID" value="NC_018014.1"/>
</dbReference>
<evidence type="ECO:0000256" key="1">
    <source>
        <dbReference type="SAM" id="SignalP"/>
    </source>
</evidence>
<dbReference type="eggNOG" id="COG4219">
    <property type="taxonomic scope" value="Bacteria"/>
</dbReference>
<organism evidence="2 3">
    <name type="scientific">Terriglobus roseus (strain DSM 18391 / NRRL B-41598 / KBS 63)</name>
    <dbReference type="NCBI Taxonomy" id="926566"/>
    <lineage>
        <taxon>Bacteria</taxon>
        <taxon>Pseudomonadati</taxon>
        <taxon>Acidobacteriota</taxon>
        <taxon>Terriglobia</taxon>
        <taxon>Terriglobales</taxon>
        <taxon>Acidobacteriaceae</taxon>
        <taxon>Terriglobus</taxon>
    </lineage>
</organism>
<dbReference type="EMBL" id="CP003379">
    <property type="protein sequence ID" value="AFL86644.1"/>
    <property type="molecule type" value="Genomic_DNA"/>
</dbReference>
<dbReference type="OrthoDB" id="113385at2"/>